<keyword evidence="2" id="KW-1185">Reference proteome</keyword>
<evidence type="ECO:0000313" key="1">
    <source>
        <dbReference type="EMBL" id="MCI28487.1"/>
    </source>
</evidence>
<dbReference type="AlphaFoldDB" id="A0A392QWS6"/>
<name>A0A392QWS6_9FABA</name>
<accession>A0A392QWS6</accession>
<sequence>MPARMRRGMLAFADPPGSSSRYNARGKDLHFALSRVALTFEDASMSSSNFLFTDPM</sequence>
<feature type="non-terminal residue" evidence="1">
    <location>
        <position position="56"/>
    </location>
</feature>
<dbReference type="EMBL" id="LXQA010166084">
    <property type="protein sequence ID" value="MCI28487.1"/>
    <property type="molecule type" value="Genomic_DNA"/>
</dbReference>
<reference evidence="1 2" key="1">
    <citation type="journal article" date="2018" name="Front. Plant Sci.">
        <title>Red Clover (Trifolium pratense) and Zigzag Clover (T. medium) - A Picture of Genomic Similarities and Differences.</title>
        <authorList>
            <person name="Dluhosova J."/>
            <person name="Istvanek J."/>
            <person name="Nedelnik J."/>
            <person name="Repkova J."/>
        </authorList>
    </citation>
    <scope>NUCLEOTIDE SEQUENCE [LARGE SCALE GENOMIC DNA]</scope>
    <source>
        <strain evidence="2">cv. 10/8</strain>
        <tissue evidence="1">Leaf</tissue>
    </source>
</reference>
<organism evidence="1 2">
    <name type="scientific">Trifolium medium</name>
    <dbReference type="NCBI Taxonomy" id="97028"/>
    <lineage>
        <taxon>Eukaryota</taxon>
        <taxon>Viridiplantae</taxon>
        <taxon>Streptophyta</taxon>
        <taxon>Embryophyta</taxon>
        <taxon>Tracheophyta</taxon>
        <taxon>Spermatophyta</taxon>
        <taxon>Magnoliopsida</taxon>
        <taxon>eudicotyledons</taxon>
        <taxon>Gunneridae</taxon>
        <taxon>Pentapetalae</taxon>
        <taxon>rosids</taxon>
        <taxon>fabids</taxon>
        <taxon>Fabales</taxon>
        <taxon>Fabaceae</taxon>
        <taxon>Papilionoideae</taxon>
        <taxon>50 kb inversion clade</taxon>
        <taxon>NPAAA clade</taxon>
        <taxon>Hologalegina</taxon>
        <taxon>IRL clade</taxon>
        <taxon>Trifolieae</taxon>
        <taxon>Trifolium</taxon>
    </lineage>
</organism>
<evidence type="ECO:0000313" key="2">
    <source>
        <dbReference type="Proteomes" id="UP000265520"/>
    </source>
</evidence>
<comment type="caution">
    <text evidence="1">The sequence shown here is derived from an EMBL/GenBank/DDBJ whole genome shotgun (WGS) entry which is preliminary data.</text>
</comment>
<protein>
    <submittedName>
        <fullName evidence="1">Uncharacterized protein</fullName>
    </submittedName>
</protein>
<proteinExistence type="predicted"/>
<dbReference type="Proteomes" id="UP000265520">
    <property type="component" value="Unassembled WGS sequence"/>
</dbReference>